<sequence length="84" mass="9655">MKAYISLKIRESTRPISESLKDKKTFFPFKKSADAFRKEDKTSVGSIESDMAYGFSRDTDGTLMGQMGYLGHIWDIVETYSWDI</sequence>
<dbReference type="AlphaFoldDB" id="A0A9W4T521"/>
<proteinExistence type="predicted"/>
<organism evidence="1 2">
    <name type="scientific">Funneliformis geosporum</name>
    <dbReference type="NCBI Taxonomy" id="1117311"/>
    <lineage>
        <taxon>Eukaryota</taxon>
        <taxon>Fungi</taxon>
        <taxon>Fungi incertae sedis</taxon>
        <taxon>Mucoromycota</taxon>
        <taxon>Glomeromycotina</taxon>
        <taxon>Glomeromycetes</taxon>
        <taxon>Glomerales</taxon>
        <taxon>Glomeraceae</taxon>
        <taxon>Funneliformis</taxon>
    </lineage>
</organism>
<comment type="caution">
    <text evidence="1">The sequence shown here is derived from an EMBL/GenBank/DDBJ whole genome shotgun (WGS) entry which is preliminary data.</text>
</comment>
<dbReference type="EMBL" id="CAMKVN010008745">
    <property type="protein sequence ID" value="CAI2192815.1"/>
    <property type="molecule type" value="Genomic_DNA"/>
</dbReference>
<evidence type="ECO:0000313" key="1">
    <source>
        <dbReference type="EMBL" id="CAI2192815.1"/>
    </source>
</evidence>
<accession>A0A9W4T521</accession>
<name>A0A9W4T521_9GLOM</name>
<evidence type="ECO:0000313" key="2">
    <source>
        <dbReference type="Proteomes" id="UP001153678"/>
    </source>
</evidence>
<protein>
    <submittedName>
        <fullName evidence="1">5754_t:CDS:1</fullName>
    </submittedName>
</protein>
<reference evidence="1" key="1">
    <citation type="submission" date="2022-08" db="EMBL/GenBank/DDBJ databases">
        <authorList>
            <person name="Kallberg Y."/>
            <person name="Tangrot J."/>
            <person name="Rosling A."/>
        </authorList>
    </citation>
    <scope>NUCLEOTIDE SEQUENCE</scope>
    <source>
        <strain evidence="1">Wild A</strain>
    </source>
</reference>
<keyword evidence="2" id="KW-1185">Reference proteome</keyword>
<gene>
    <name evidence="1" type="ORF">FWILDA_LOCUS15766</name>
</gene>
<dbReference type="Proteomes" id="UP001153678">
    <property type="component" value="Unassembled WGS sequence"/>
</dbReference>